<evidence type="ECO:0000256" key="1">
    <source>
        <dbReference type="SAM" id="SignalP"/>
    </source>
</evidence>
<dbReference type="Proteomes" id="UP001142153">
    <property type="component" value="Unassembled WGS sequence"/>
</dbReference>
<evidence type="ECO:0000313" key="2">
    <source>
        <dbReference type="EMBL" id="MCZ8377429.1"/>
    </source>
</evidence>
<gene>
    <name evidence="2" type="ORF">O6P37_00990</name>
</gene>
<dbReference type="EMBL" id="JAPZPY010000001">
    <property type="protein sequence ID" value="MCZ8377429.1"/>
    <property type="molecule type" value="Genomic_DNA"/>
</dbReference>
<evidence type="ECO:0008006" key="4">
    <source>
        <dbReference type="Google" id="ProtNLM"/>
    </source>
</evidence>
<organism evidence="2 3">
    <name type="scientific">Mycobacterium hippophais</name>
    <dbReference type="NCBI Taxonomy" id="3016340"/>
    <lineage>
        <taxon>Bacteria</taxon>
        <taxon>Bacillati</taxon>
        <taxon>Actinomycetota</taxon>
        <taxon>Actinomycetes</taxon>
        <taxon>Mycobacteriales</taxon>
        <taxon>Mycobacteriaceae</taxon>
        <taxon>Mycobacterium</taxon>
    </lineage>
</organism>
<reference evidence="2" key="1">
    <citation type="submission" date="2022-12" db="EMBL/GenBank/DDBJ databases">
        <authorList>
            <person name="Deng Y."/>
            <person name="Zhang Y.-Q."/>
        </authorList>
    </citation>
    <scope>NUCLEOTIDE SEQUENCE</scope>
    <source>
        <strain evidence="2">CPCC 205372</strain>
    </source>
</reference>
<dbReference type="RefSeq" id="WP_269892324.1">
    <property type="nucleotide sequence ID" value="NZ_JAPZPY010000001.1"/>
</dbReference>
<sequence length="166" mass="18212">MHIRRLGAVLLTAVSVAAFVIPSTAHAVGQVWSGRYSLVRYAAEKTGTSLAAQQWEPTFSDVYLFSTDCSTGRCVATVVGGPKPQNPTLPQPPRYTWDGEKWVHVYDWQWDCYQGPGVEKVWAPARSVAWYAPHSDGVLRGNWRTDIQGGPCNGSVEMAVDASPVF</sequence>
<evidence type="ECO:0000313" key="3">
    <source>
        <dbReference type="Proteomes" id="UP001142153"/>
    </source>
</evidence>
<accession>A0ABT4PLK5</accession>
<keyword evidence="1" id="KW-0732">Signal</keyword>
<keyword evidence="3" id="KW-1185">Reference proteome</keyword>
<comment type="caution">
    <text evidence="2">The sequence shown here is derived from an EMBL/GenBank/DDBJ whole genome shotgun (WGS) entry which is preliminary data.</text>
</comment>
<proteinExistence type="predicted"/>
<feature type="chain" id="PRO_5046822080" description="Secreted protein" evidence="1">
    <location>
        <begin position="28"/>
        <end position="166"/>
    </location>
</feature>
<name>A0ABT4PLK5_9MYCO</name>
<feature type="signal peptide" evidence="1">
    <location>
        <begin position="1"/>
        <end position="27"/>
    </location>
</feature>
<protein>
    <recommendedName>
        <fullName evidence="4">Secreted protein</fullName>
    </recommendedName>
</protein>